<feature type="region of interest" description="Disordered" evidence="1">
    <location>
        <begin position="24"/>
        <end position="58"/>
    </location>
</feature>
<evidence type="ECO:0000313" key="3">
    <source>
        <dbReference type="EMBL" id="MBD0380705.1"/>
    </source>
</evidence>
<feature type="compositionally biased region" description="Basic and acidic residues" evidence="1">
    <location>
        <begin position="24"/>
        <end position="48"/>
    </location>
</feature>
<sequence length="225" mass="25755">MSRLLSLLLITLFLIPTVVTAKPEKTQDANKLTERLKRLEPDEPKDISDPPFSQRAFPSKLKPPQEILSSGKQLQYKVLLDKPDWKRPVYKSYWHSSVSGRWSYVPNRLHYAQHRLFTAPTAALSNYYDFVHDLGLSEELMNVQAQPQNADRDRWLGQIIVVVMQAKIEKVLTSGIQVVIVARPQRNGVQALTVNKVDMKLDNPNEAVLFQLVTPEGDEIDYSLY</sequence>
<name>A0A926KRG3_9BACL</name>
<feature type="signal peptide" evidence="2">
    <location>
        <begin position="1"/>
        <end position="21"/>
    </location>
</feature>
<gene>
    <name evidence="3" type="ORF">ICC18_11310</name>
</gene>
<evidence type="ECO:0000256" key="1">
    <source>
        <dbReference type="SAM" id="MobiDB-lite"/>
    </source>
</evidence>
<keyword evidence="2" id="KW-0732">Signal</keyword>
<evidence type="ECO:0000313" key="4">
    <source>
        <dbReference type="Proteomes" id="UP000650466"/>
    </source>
</evidence>
<reference evidence="3" key="1">
    <citation type="submission" date="2020-09" db="EMBL/GenBank/DDBJ databases">
        <title>Draft Genome Sequence of Paenibacillus sp. WST5.</title>
        <authorList>
            <person name="Bao Z."/>
        </authorList>
    </citation>
    <scope>NUCLEOTIDE SEQUENCE</scope>
    <source>
        <strain evidence="3">WST5</strain>
    </source>
</reference>
<dbReference type="Proteomes" id="UP000650466">
    <property type="component" value="Unassembled WGS sequence"/>
</dbReference>
<keyword evidence="4" id="KW-1185">Reference proteome</keyword>
<protein>
    <submittedName>
        <fullName evidence="3">Uncharacterized protein</fullName>
    </submittedName>
</protein>
<dbReference type="EMBL" id="JACVVD010000003">
    <property type="protein sequence ID" value="MBD0380705.1"/>
    <property type="molecule type" value="Genomic_DNA"/>
</dbReference>
<evidence type="ECO:0000256" key="2">
    <source>
        <dbReference type="SAM" id="SignalP"/>
    </source>
</evidence>
<dbReference type="AlphaFoldDB" id="A0A926KRG3"/>
<organism evidence="3 4">
    <name type="scientific">Paenibacillus sedimenti</name>
    <dbReference type="NCBI Taxonomy" id="2770274"/>
    <lineage>
        <taxon>Bacteria</taxon>
        <taxon>Bacillati</taxon>
        <taxon>Bacillota</taxon>
        <taxon>Bacilli</taxon>
        <taxon>Bacillales</taxon>
        <taxon>Paenibacillaceae</taxon>
        <taxon>Paenibacillus</taxon>
    </lineage>
</organism>
<accession>A0A926KRG3</accession>
<dbReference type="RefSeq" id="WP_188174481.1">
    <property type="nucleotide sequence ID" value="NZ_JACVVD010000003.1"/>
</dbReference>
<comment type="caution">
    <text evidence="3">The sequence shown here is derived from an EMBL/GenBank/DDBJ whole genome shotgun (WGS) entry which is preliminary data.</text>
</comment>
<feature type="chain" id="PRO_5037554226" evidence="2">
    <location>
        <begin position="22"/>
        <end position="225"/>
    </location>
</feature>
<proteinExistence type="predicted"/>